<dbReference type="GO" id="GO:0016020">
    <property type="term" value="C:membrane"/>
    <property type="evidence" value="ECO:0007669"/>
    <property type="project" value="UniProtKB-SubCell"/>
</dbReference>
<organism evidence="5 6">
    <name type="scientific">Jimgerdemannia flammicorona</name>
    <dbReference type="NCBI Taxonomy" id="994334"/>
    <lineage>
        <taxon>Eukaryota</taxon>
        <taxon>Fungi</taxon>
        <taxon>Fungi incertae sedis</taxon>
        <taxon>Mucoromycota</taxon>
        <taxon>Mucoromycotina</taxon>
        <taxon>Endogonomycetes</taxon>
        <taxon>Endogonales</taxon>
        <taxon>Endogonaceae</taxon>
        <taxon>Jimgerdemannia</taxon>
    </lineage>
</organism>
<comment type="caution">
    <text evidence="5">The sequence shown here is derived from an EMBL/GenBank/DDBJ whole genome shotgun (WGS) entry which is preliminary data.</text>
</comment>
<evidence type="ECO:0000313" key="5">
    <source>
        <dbReference type="EMBL" id="RUP48127.1"/>
    </source>
</evidence>
<evidence type="ECO:0000256" key="4">
    <source>
        <dbReference type="ARBA" id="ARBA00023136"/>
    </source>
</evidence>
<comment type="subcellular location">
    <subcellularLocation>
        <location evidence="1">Membrane</location>
        <topology evidence="1">Multi-pass membrane protein</topology>
    </subcellularLocation>
</comment>
<keyword evidence="6" id="KW-1185">Reference proteome</keyword>
<protein>
    <submittedName>
        <fullName evidence="5">Uncharacterized protein</fullName>
    </submittedName>
</protein>
<dbReference type="InterPro" id="IPR003689">
    <property type="entry name" value="ZIP"/>
</dbReference>
<dbReference type="PANTHER" id="PTHR11040:SF210">
    <property type="entry name" value="ZINC-REGULATED TRANSPORTER 3"/>
    <property type="match status" value="1"/>
</dbReference>
<evidence type="ECO:0000256" key="3">
    <source>
        <dbReference type="ARBA" id="ARBA00022989"/>
    </source>
</evidence>
<gene>
    <name evidence="5" type="ORF">BC936DRAFT_144923</name>
</gene>
<dbReference type="Proteomes" id="UP000268093">
    <property type="component" value="Unassembled WGS sequence"/>
</dbReference>
<dbReference type="PANTHER" id="PTHR11040">
    <property type="entry name" value="ZINC/IRON TRANSPORTER"/>
    <property type="match status" value="1"/>
</dbReference>
<evidence type="ECO:0000256" key="2">
    <source>
        <dbReference type="ARBA" id="ARBA00022692"/>
    </source>
</evidence>
<reference evidence="5 6" key="1">
    <citation type="journal article" date="2018" name="New Phytol.">
        <title>Phylogenomics of Endogonaceae and evolution of mycorrhizas within Mucoromycota.</title>
        <authorList>
            <person name="Chang Y."/>
            <person name="Desiro A."/>
            <person name="Na H."/>
            <person name="Sandor L."/>
            <person name="Lipzen A."/>
            <person name="Clum A."/>
            <person name="Barry K."/>
            <person name="Grigoriev I.V."/>
            <person name="Martin F.M."/>
            <person name="Stajich J.E."/>
            <person name="Smith M.E."/>
            <person name="Bonito G."/>
            <person name="Spatafora J.W."/>
        </authorList>
    </citation>
    <scope>NUCLEOTIDE SEQUENCE [LARGE SCALE GENOMIC DNA]</scope>
    <source>
        <strain evidence="5 6">GMNB39</strain>
    </source>
</reference>
<keyword evidence="2" id="KW-0812">Transmembrane</keyword>
<dbReference type="GO" id="GO:0005385">
    <property type="term" value="F:zinc ion transmembrane transporter activity"/>
    <property type="evidence" value="ECO:0007669"/>
    <property type="project" value="TreeGrafter"/>
</dbReference>
<keyword evidence="4" id="KW-0472">Membrane</keyword>
<proteinExistence type="predicted"/>
<dbReference type="OrthoDB" id="262547at2759"/>
<name>A0A433DBB1_9FUNG</name>
<accession>A0A433DBB1</accession>
<dbReference type="EMBL" id="RBNI01003683">
    <property type="protein sequence ID" value="RUP48127.1"/>
    <property type="molecule type" value="Genomic_DNA"/>
</dbReference>
<dbReference type="AlphaFoldDB" id="A0A433DBB1"/>
<keyword evidence="3" id="KW-1133">Transmembrane helix</keyword>
<evidence type="ECO:0000313" key="6">
    <source>
        <dbReference type="Proteomes" id="UP000268093"/>
    </source>
</evidence>
<sequence>MDNPNSTNDLSNGLSDDTASNAVIAFLLALFAGLGTGIGGLIVRPGSHGVSISIKSDFQSTLGNSQTIFMGRMQGLSAGVMIYLSLFDILPESAAEVGIWLTFIWFCIGMGGMWIMEMLIMPIGHDASSPALVELGASTGNNVGMAPSPAGVHTTSHTSEAKTHHRRMVRTSLVTFIGMALHNILEGLSVYLSTLKDLKFGIPLAIVIMLHNMTEGVAVAIPIYLATRNSRQVLQLTLINGLFEPFGVVVAGFMLQSVLTDALLAELLASVAGVMTFISAHELVPMAMQYAGRTQTFASVVVGFATCFVLLAAVNAVYPR</sequence>
<evidence type="ECO:0000256" key="1">
    <source>
        <dbReference type="ARBA" id="ARBA00004141"/>
    </source>
</evidence>
<dbReference type="Pfam" id="PF02535">
    <property type="entry name" value="Zip"/>
    <property type="match status" value="1"/>
</dbReference>